<dbReference type="RefSeq" id="WP_238894563.1">
    <property type="nucleotide sequence ID" value="NZ_JAKOGG010000001.1"/>
</dbReference>
<proteinExistence type="predicted"/>
<accession>A0ABT2FG35</accession>
<name>A0ABT2FG35_9GAMM</name>
<evidence type="ECO:0000313" key="1">
    <source>
        <dbReference type="EMBL" id="MCS4555161.1"/>
    </source>
</evidence>
<comment type="caution">
    <text evidence="1">The sequence shown here is derived from an EMBL/GenBank/DDBJ whole genome shotgun (WGS) entry which is preliminary data.</text>
</comment>
<sequence length="193" mass="21293">MTFDEATLRAIIDCQPRGDLGPFAAGDEAAAENYACQLRAAIAASNQFAVYQHADEYGSGYASFFDLFISKQPLHTALADGESRTIDGIALYINRLAPIAVFGPEQVAVKQSRPGTIQGWRGHVPVAQLNQLPSGDWQEELATINYWLQQYGYRLLDQTSAQQPLPFNAADVGYTWNLFGTGSVYDALFYWVD</sequence>
<protein>
    <submittedName>
        <fullName evidence="1">Uncharacterized protein</fullName>
    </submittedName>
</protein>
<organism evidence="1 2">
    <name type="scientific">Shewanella electrica</name>
    <dbReference type="NCBI Taxonomy" id="515560"/>
    <lineage>
        <taxon>Bacteria</taxon>
        <taxon>Pseudomonadati</taxon>
        <taxon>Pseudomonadota</taxon>
        <taxon>Gammaproteobacteria</taxon>
        <taxon>Alteromonadales</taxon>
        <taxon>Shewanellaceae</taxon>
        <taxon>Shewanella</taxon>
    </lineage>
</organism>
<gene>
    <name evidence="1" type="ORF">L9G74_01790</name>
</gene>
<reference evidence="1 2" key="1">
    <citation type="submission" date="2022-02" db="EMBL/GenBank/DDBJ databases">
        <authorList>
            <person name="Zhuang L."/>
        </authorList>
    </citation>
    <scope>NUCLEOTIDE SEQUENCE [LARGE SCALE GENOMIC DNA]</scope>
    <source>
        <strain evidence="1 2">C32</strain>
    </source>
</reference>
<reference evidence="2" key="2">
    <citation type="submission" date="2023-07" db="EMBL/GenBank/DDBJ databases">
        <title>Shewanella mangrovi sp. nov., an acetaldehyde- degrading bacterium isolated from mangrove sediment.</title>
        <authorList>
            <person name="Liu Y."/>
        </authorList>
    </citation>
    <scope>NUCLEOTIDE SEQUENCE [LARGE SCALE GENOMIC DNA]</scope>
    <source>
        <strain evidence="2">C32</strain>
    </source>
</reference>
<keyword evidence="2" id="KW-1185">Reference proteome</keyword>
<dbReference type="EMBL" id="JAKOGG010000001">
    <property type="protein sequence ID" value="MCS4555161.1"/>
    <property type="molecule type" value="Genomic_DNA"/>
</dbReference>
<evidence type="ECO:0000313" key="2">
    <source>
        <dbReference type="Proteomes" id="UP001201549"/>
    </source>
</evidence>
<dbReference type="Proteomes" id="UP001201549">
    <property type="component" value="Unassembled WGS sequence"/>
</dbReference>